<protein>
    <recommendedName>
        <fullName evidence="9">Indole-3-glycerol phosphate synthase</fullName>
        <shortName evidence="9">IGPS</shortName>
        <ecNumber evidence="9">4.1.1.48</ecNumber>
    </recommendedName>
</protein>
<evidence type="ECO:0000256" key="5">
    <source>
        <dbReference type="ARBA" id="ARBA00022793"/>
    </source>
</evidence>
<dbReference type="Proteomes" id="UP001057291">
    <property type="component" value="Unassembled WGS sequence"/>
</dbReference>
<dbReference type="InterPro" id="IPR013785">
    <property type="entry name" value="Aldolase_TIM"/>
</dbReference>
<keyword evidence="8 9" id="KW-0456">Lyase</keyword>
<evidence type="ECO:0000256" key="7">
    <source>
        <dbReference type="ARBA" id="ARBA00023141"/>
    </source>
</evidence>
<dbReference type="Pfam" id="PF00218">
    <property type="entry name" value="IGPS"/>
    <property type="match status" value="1"/>
</dbReference>
<evidence type="ECO:0000256" key="6">
    <source>
        <dbReference type="ARBA" id="ARBA00022822"/>
    </source>
</evidence>
<dbReference type="HAMAP" id="MF_00134_A">
    <property type="entry name" value="IGPS_A"/>
    <property type="match status" value="1"/>
</dbReference>
<evidence type="ECO:0000256" key="4">
    <source>
        <dbReference type="ARBA" id="ARBA00022605"/>
    </source>
</evidence>
<dbReference type="Gene3D" id="3.20.20.70">
    <property type="entry name" value="Aldolase class I"/>
    <property type="match status" value="1"/>
</dbReference>
<comment type="catalytic activity">
    <reaction evidence="1 9">
        <text>1-(2-carboxyphenylamino)-1-deoxy-D-ribulose 5-phosphate + H(+) = (1S,2R)-1-C-(indol-3-yl)glycerol 3-phosphate + CO2 + H2O</text>
        <dbReference type="Rhea" id="RHEA:23476"/>
        <dbReference type="ChEBI" id="CHEBI:15377"/>
        <dbReference type="ChEBI" id="CHEBI:15378"/>
        <dbReference type="ChEBI" id="CHEBI:16526"/>
        <dbReference type="ChEBI" id="CHEBI:58613"/>
        <dbReference type="ChEBI" id="CHEBI:58866"/>
        <dbReference type="EC" id="4.1.1.48"/>
    </reaction>
</comment>
<organism evidence="11 12">
    <name type="scientific">Collibacillus ludicampi</name>
    <dbReference type="NCBI Taxonomy" id="2771369"/>
    <lineage>
        <taxon>Bacteria</taxon>
        <taxon>Bacillati</taxon>
        <taxon>Bacillota</taxon>
        <taxon>Bacilli</taxon>
        <taxon>Bacillales</taxon>
        <taxon>Alicyclobacillaceae</taxon>
        <taxon>Collibacillus</taxon>
    </lineage>
</organism>
<evidence type="ECO:0000256" key="3">
    <source>
        <dbReference type="ARBA" id="ARBA00008737"/>
    </source>
</evidence>
<feature type="domain" description="Indole-3-glycerol phosphate synthase" evidence="10">
    <location>
        <begin position="4"/>
        <end position="257"/>
    </location>
</feature>
<dbReference type="PROSITE" id="PS00614">
    <property type="entry name" value="IGPS"/>
    <property type="match status" value="1"/>
</dbReference>
<dbReference type="NCBIfam" id="NF001373">
    <property type="entry name" value="PRK00278.1-6"/>
    <property type="match status" value="1"/>
</dbReference>
<dbReference type="EMBL" id="BOQE01000001">
    <property type="protein sequence ID" value="GIM48175.1"/>
    <property type="molecule type" value="Genomic_DNA"/>
</dbReference>
<dbReference type="GO" id="GO:0004640">
    <property type="term" value="F:phosphoribosylanthranilate isomerase activity"/>
    <property type="evidence" value="ECO:0007669"/>
    <property type="project" value="TreeGrafter"/>
</dbReference>
<evidence type="ECO:0000256" key="8">
    <source>
        <dbReference type="ARBA" id="ARBA00023239"/>
    </source>
</evidence>
<evidence type="ECO:0000256" key="9">
    <source>
        <dbReference type="HAMAP-Rule" id="MF_00134"/>
    </source>
</evidence>
<proteinExistence type="inferred from homology"/>
<dbReference type="HAMAP" id="MF_00134_B">
    <property type="entry name" value="IGPS_B"/>
    <property type="match status" value="1"/>
</dbReference>
<dbReference type="InterPro" id="IPR013798">
    <property type="entry name" value="Indole-3-glycerol_P_synth_dom"/>
</dbReference>
<dbReference type="InterPro" id="IPR011060">
    <property type="entry name" value="RibuloseP-bd_barrel"/>
</dbReference>
<dbReference type="InterPro" id="IPR045186">
    <property type="entry name" value="Indole-3-glycerol_P_synth"/>
</dbReference>
<name>A0AAV4LKE7_9BACL</name>
<dbReference type="FunFam" id="3.20.20.70:FF:000024">
    <property type="entry name" value="Indole-3-glycerol phosphate synthase"/>
    <property type="match status" value="1"/>
</dbReference>
<dbReference type="PANTHER" id="PTHR22854:SF2">
    <property type="entry name" value="INDOLE-3-GLYCEROL-PHOSPHATE SYNTHASE"/>
    <property type="match status" value="1"/>
</dbReference>
<dbReference type="SUPFAM" id="SSF51366">
    <property type="entry name" value="Ribulose-phoshate binding barrel"/>
    <property type="match status" value="1"/>
</dbReference>
<keyword evidence="12" id="KW-1185">Reference proteome</keyword>
<keyword evidence="6 9" id="KW-0822">Tryptophan biosynthesis</keyword>
<sequence>MMILDQIIAVKRQELERLAETFQLGNVEKKIASLPSTRGFRRTLEEAGGPVALIAEVKKASPSKGVIAAHFDPVHIASQYEAFGAACISVLTDVRFFQGSPKYLTNVSQTVKLPILRKDFIIDERQIYEARLIGADAILLIAAVLSERELRNFRRLAESLGLDALVEVHDERELDRALSSGATLIGVNNRDLHDFTVDLHTTARLADCIPPGTFLVSESGISSYADVEFVRNAGAKAILVGESLMRAQSIQHAIKTLLGGSPCQ</sequence>
<evidence type="ECO:0000259" key="10">
    <source>
        <dbReference type="Pfam" id="PF00218"/>
    </source>
</evidence>
<dbReference type="InterPro" id="IPR001468">
    <property type="entry name" value="Indole-3-GlycerolPSynthase_CS"/>
</dbReference>
<dbReference type="PANTHER" id="PTHR22854">
    <property type="entry name" value="TRYPTOPHAN BIOSYNTHESIS PROTEIN"/>
    <property type="match status" value="1"/>
</dbReference>
<evidence type="ECO:0000313" key="12">
    <source>
        <dbReference type="Proteomes" id="UP001057291"/>
    </source>
</evidence>
<evidence type="ECO:0000313" key="11">
    <source>
        <dbReference type="EMBL" id="GIM48175.1"/>
    </source>
</evidence>
<keyword evidence="7 9" id="KW-0057">Aromatic amino acid biosynthesis</keyword>
<reference evidence="11" key="1">
    <citation type="journal article" date="2023" name="Int. J. Syst. Evol. Microbiol.">
        <title>Collibacillus ludicampi gen. nov., sp. nov., a new soil bacterium of the family Alicyclobacillaceae.</title>
        <authorList>
            <person name="Jojima T."/>
            <person name="Ioku Y."/>
            <person name="Fukuta Y."/>
            <person name="Shirasaka N."/>
            <person name="Matsumura Y."/>
            <person name="Mori M."/>
        </authorList>
    </citation>
    <scope>NUCLEOTIDE SEQUENCE</scope>
    <source>
        <strain evidence="11">TP075</strain>
    </source>
</reference>
<keyword evidence="5 9" id="KW-0210">Decarboxylase</keyword>
<dbReference type="GO" id="GO:0000162">
    <property type="term" value="P:L-tryptophan biosynthetic process"/>
    <property type="evidence" value="ECO:0007669"/>
    <property type="project" value="UniProtKB-UniRule"/>
</dbReference>
<dbReference type="AlphaFoldDB" id="A0AAV4LKE7"/>
<keyword evidence="4 9" id="KW-0028">Amino-acid biosynthesis</keyword>
<comment type="pathway">
    <text evidence="2 9">Amino-acid biosynthesis; L-tryptophan biosynthesis; L-tryptophan from chorismate: step 4/5.</text>
</comment>
<dbReference type="CDD" id="cd00331">
    <property type="entry name" value="IGPS"/>
    <property type="match status" value="1"/>
</dbReference>
<evidence type="ECO:0000256" key="1">
    <source>
        <dbReference type="ARBA" id="ARBA00001633"/>
    </source>
</evidence>
<dbReference type="EC" id="4.1.1.48" evidence="9"/>
<comment type="similarity">
    <text evidence="3 9">Belongs to the TrpC family.</text>
</comment>
<gene>
    <name evidence="9 11" type="primary">trpC</name>
    <name evidence="11" type="ORF">DNHGIG_37240</name>
</gene>
<evidence type="ECO:0000256" key="2">
    <source>
        <dbReference type="ARBA" id="ARBA00004696"/>
    </source>
</evidence>
<accession>A0AAV4LKE7</accession>
<dbReference type="GO" id="GO:0004425">
    <property type="term" value="F:indole-3-glycerol-phosphate synthase activity"/>
    <property type="evidence" value="ECO:0007669"/>
    <property type="project" value="UniProtKB-UniRule"/>
</dbReference>
<comment type="caution">
    <text evidence="11">The sequence shown here is derived from an EMBL/GenBank/DDBJ whole genome shotgun (WGS) entry which is preliminary data.</text>
</comment>
<dbReference type="NCBIfam" id="NF001377">
    <property type="entry name" value="PRK00278.2-4"/>
    <property type="match status" value="1"/>
</dbReference>